<dbReference type="EMBL" id="CP003620">
    <property type="protein sequence ID" value="AFZ14307.1"/>
    <property type="molecule type" value="Genomic_DNA"/>
</dbReference>
<dbReference type="AlphaFoldDB" id="K9W3H7"/>
<name>K9W3H7_9CYAN</name>
<organism evidence="1 2">
    <name type="scientific">Crinalium epipsammum PCC 9333</name>
    <dbReference type="NCBI Taxonomy" id="1173022"/>
    <lineage>
        <taxon>Bacteria</taxon>
        <taxon>Bacillati</taxon>
        <taxon>Cyanobacteriota</taxon>
        <taxon>Cyanophyceae</taxon>
        <taxon>Gomontiellales</taxon>
        <taxon>Gomontiellaceae</taxon>
        <taxon>Crinalium</taxon>
    </lineage>
</organism>
<gene>
    <name evidence="1" type="ORF">Cri9333_3482</name>
</gene>
<accession>K9W3H7</accession>
<dbReference type="PATRIC" id="fig|1173022.3.peg.3755"/>
<protein>
    <submittedName>
        <fullName evidence="1">Uncharacterized protein</fullName>
    </submittedName>
</protein>
<reference evidence="1 2" key="1">
    <citation type="submission" date="2012-06" db="EMBL/GenBank/DDBJ databases">
        <title>Finished chromosome of genome of Crinalium epipsammum PCC 9333.</title>
        <authorList>
            <consortium name="US DOE Joint Genome Institute"/>
            <person name="Gugger M."/>
            <person name="Coursin T."/>
            <person name="Rippka R."/>
            <person name="Tandeau De Marsac N."/>
            <person name="Huntemann M."/>
            <person name="Wei C.-L."/>
            <person name="Han J."/>
            <person name="Detter J.C."/>
            <person name="Han C."/>
            <person name="Tapia R."/>
            <person name="Davenport K."/>
            <person name="Daligault H."/>
            <person name="Erkkila T."/>
            <person name="Gu W."/>
            <person name="Munk A.C.C."/>
            <person name="Teshima H."/>
            <person name="Xu Y."/>
            <person name="Chain P."/>
            <person name="Chen A."/>
            <person name="Krypides N."/>
            <person name="Mavromatis K."/>
            <person name="Markowitz V."/>
            <person name="Szeto E."/>
            <person name="Ivanova N."/>
            <person name="Mikhailova N."/>
            <person name="Ovchinnikova G."/>
            <person name="Pagani I."/>
            <person name="Pati A."/>
            <person name="Goodwin L."/>
            <person name="Peters L."/>
            <person name="Pitluck S."/>
            <person name="Woyke T."/>
            <person name="Kerfeld C."/>
        </authorList>
    </citation>
    <scope>NUCLEOTIDE SEQUENCE [LARGE SCALE GENOMIC DNA]</scope>
    <source>
        <strain evidence="1 2">PCC 9333</strain>
    </source>
</reference>
<evidence type="ECO:0000313" key="2">
    <source>
        <dbReference type="Proteomes" id="UP000010472"/>
    </source>
</evidence>
<dbReference type="KEGG" id="cep:Cri9333_3482"/>
<dbReference type="HOGENOM" id="CLU_023981_0_0_3"/>
<evidence type="ECO:0000313" key="1">
    <source>
        <dbReference type="EMBL" id="AFZ14307.1"/>
    </source>
</evidence>
<dbReference type="Proteomes" id="UP000010472">
    <property type="component" value="Chromosome"/>
</dbReference>
<proteinExistence type="predicted"/>
<dbReference type="eggNOG" id="COG2067">
    <property type="taxonomic scope" value="Bacteria"/>
</dbReference>
<sequence length="710" mass="76937">MTNYRNCSGSKFSLHASSKRQQHLPRGISLNFDFNHLLFKTNRFILGFLYLWLGTFSKSVLADSKVVAQPEQHSNIINNTNEYIPDSDNFLNSSNSAALLLPEKAAEAEQIVQISQFNTNIDNTEEIVPVNQLDNNSTPQEQTTKVESLRENALDSSQPILPTAHQLSAGEVVTNLRYRQSLAPQNVVGGLTGQPTLGITWGVTNNFELTLDAQSLDNSQPGQQGSFRAQRSTFDGSGNAFQELTLQAKHRLWQNPTGNQALSGVFAISRGVRSYQFINATDPVLSAGTNQQEIVTSLEFPYTVKTSDRISFTLSPKVAFLPEDNALYLRRPPVANPGSFGTTLGVAGGVSYRVSPRISLWGDAFVPFTGNNTIDRGSGLPDRAIAYNAGLRYVVNPRLATDIFISNSLGNTGALSIVADKEYPFFGLGVTFIPGITTANRRYPASFKSTLQPPPATPAGFAFFDGGTIPNGQLLTTIQGGSQGVLAAIQYGLLDDLELGVFVENISGTTDESEAGVSGRLRLLHQADGDPFTLSTVATLGRTNNVLLNLINNDAKAFQRSGLKKGGFAFSNESESQLYIVTLSTPINYQFQNGNAIWLTPTLGFIQRYGLQMAGFNLGGSLPINQNLQLIAETGIDLSGKGNGFIDNKRQTVIPWSLGLRWNPSLRAIAGLELEAYATNRVGSTPFQNLRVQADNPVSLGVGVRLPVQF</sequence>
<keyword evidence="2" id="KW-1185">Reference proteome</keyword>